<evidence type="ECO:0000256" key="1">
    <source>
        <dbReference type="ARBA" id="ARBA00001946"/>
    </source>
</evidence>
<dbReference type="Gene3D" id="1.10.20.140">
    <property type="match status" value="1"/>
</dbReference>
<keyword evidence="8 10" id="KW-0460">Magnesium</keyword>
<dbReference type="GO" id="GO:0052381">
    <property type="term" value="F:tRNA dimethylallyltransferase activity"/>
    <property type="evidence" value="ECO:0007669"/>
    <property type="project" value="UniProtKB-UniRule"/>
</dbReference>
<name>M5Q2Y2_DESAF</name>
<dbReference type="FunFam" id="1.10.20.140:FF:000001">
    <property type="entry name" value="tRNA dimethylallyltransferase"/>
    <property type="match status" value="1"/>
</dbReference>
<evidence type="ECO:0000256" key="5">
    <source>
        <dbReference type="ARBA" id="ARBA00022694"/>
    </source>
</evidence>
<dbReference type="EMBL" id="AOSV01000003">
    <property type="protein sequence ID" value="EMG38871.1"/>
    <property type="molecule type" value="Genomic_DNA"/>
</dbReference>
<dbReference type="EC" id="2.5.1.75" evidence="10"/>
<evidence type="ECO:0000256" key="9">
    <source>
        <dbReference type="ARBA" id="ARBA00049563"/>
    </source>
</evidence>
<dbReference type="SUPFAM" id="SSF52540">
    <property type="entry name" value="P-loop containing nucleoside triphosphate hydrolases"/>
    <property type="match status" value="2"/>
</dbReference>
<dbReference type="PATRIC" id="fig|1262666.3.peg.510"/>
<protein>
    <recommendedName>
        <fullName evidence="10">tRNA dimethylallyltransferase</fullName>
        <ecNumber evidence="10">2.5.1.75</ecNumber>
    </recommendedName>
    <alternativeName>
        <fullName evidence="10">Dimethylallyl diphosphate:tRNA dimethylallyltransferase</fullName>
        <shortName evidence="10">DMAPP:tRNA dimethylallyltransferase</shortName>
        <shortName evidence="10">DMATase</shortName>
    </alternativeName>
    <alternativeName>
        <fullName evidence="10">Isopentenyl-diphosphate:tRNA isopentenyltransferase</fullName>
        <shortName evidence="10">IPP transferase</shortName>
        <shortName evidence="10">IPPT</shortName>
        <shortName evidence="10">IPTase</shortName>
    </alternativeName>
</protein>
<gene>
    <name evidence="10" type="primary">miaA</name>
    <name evidence="14" type="ORF">PCS_00507</name>
</gene>
<keyword evidence="7 10" id="KW-0067">ATP-binding</keyword>
<dbReference type="HAMAP" id="MF_00185">
    <property type="entry name" value="IPP_trans"/>
    <property type="match status" value="1"/>
</dbReference>
<dbReference type="AlphaFoldDB" id="M5Q2Y2"/>
<evidence type="ECO:0000256" key="12">
    <source>
        <dbReference type="RuleBase" id="RU003784"/>
    </source>
</evidence>
<dbReference type="Gene3D" id="3.40.50.300">
    <property type="entry name" value="P-loop containing nucleotide triphosphate hydrolases"/>
    <property type="match status" value="1"/>
</dbReference>
<feature type="region of interest" description="Interaction with substrate tRNA" evidence="10">
    <location>
        <begin position="36"/>
        <end position="39"/>
    </location>
</feature>
<feature type="site" description="Interaction with substrate tRNA" evidence="10">
    <location>
        <position position="102"/>
    </location>
</feature>
<feature type="region of interest" description="Interaction with substrate tRNA" evidence="10">
    <location>
        <begin position="160"/>
        <end position="164"/>
    </location>
</feature>
<comment type="similarity">
    <text evidence="3 10 13">Belongs to the IPP transferase family.</text>
</comment>
<dbReference type="OrthoDB" id="9776390at2"/>
<organism evidence="14 15">
    <name type="scientific">Desulfocurvibacter africanus PCS</name>
    <dbReference type="NCBI Taxonomy" id="1262666"/>
    <lineage>
        <taxon>Bacteria</taxon>
        <taxon>Pseudomonadati</taxon>
        <taxon>Thermodesulfobacteriota</taxon>
        <taxon>Desulfovibrionia</taxon>
        <taxon>Desulfovibrionales</taxon>
        <taxon>Desulfovibrionaceae</taxon>
        <taxon>Desulfocurvibacter</taxon>
    </lineage>
</organism>
<accession>M5Q2Y2</accession>
<comment type="subunit">
    <text evidence="10">Monomer.</text>
</comment>
<evidence type="ECO:0000256" key="6">
    <source>
        <dbReference type="ARBA" id="ARBA00022741"/>
    </source>
</evidence>
<evidence type="ECO:0000256" key="7">
    <source>
        <dbReference type="ARBA" id="ARBA00022840"/>
    </source>
</evidence>
<dbReference type="InterPro" id="IPR027417">
    <property type="entry name" value="P-loop_NTPase"/>
</dbReference>
<dbReference type="NCBIfam" id="TIGR00174">
    <property type="entry name" value="miaA"/>
    <property type="match status" value="1"/>
</dbReference>
<dbReference type="PANTHER" id="PTHR11088:SF60">
    <property type="entry name" value="TRNA DIMETHYLALLYLTRANSFERASE"/>
    <property type="match status" value="1"/>
</dbReference>
<evidence type="ECO:0000256" key="3">
    <source>
        <dbReference type="ARBA" id="ARBA00005842"/>
    </source>
</evidence>
<reference evidence="14 15" key="1">
    <citation type="journal article" date="2013" name="Genome Announc.">
        <title>Draft Genome Sequence for Desulfovibrio africanus Strain PCS.</title>
        <authorList>
            <person name="Brown S.D."/>
            <person name="Utturkar S.M."/>
            <person name="Arkin A.P."/>
            <person name="Deutschbauer A.M."/>
            <person name="Elias D.A."/>
            <person name="Hazen T.C."/>
            <person name="Chakraborty R."/>
        </authorList>
    </citation>
    <scope>NUCLEOTIDE SEQUENCE [LARGE SCALE GENOMIC DNA]</scope>
    <source>
        <strain evidence="14 15">PCS</strain>
    </source>
</reference>
<evidence type="ECO:0000313" key="14">
    <source>
        <dbReference type="EMBL" id="EMG38871.1"/>
    </source>
</evidence>
<keyword evidence="4 10" id="KW-0808">Transferase</keyword>
<keyword evidence="5 10" id="KW-0819">tRNA processing</keyword>
<dbReference type="InterPro" id="IPR039657">
    <property type="entry name" value="Dimethylallyltransferase"/>
</dbReference>
<feature type="binding site" evidence="10">
    <location>
        <begin position="13"/>
        <end position="18"/>
    </location>
    <ligand>
        <name>substrate</name>
    </ligand>
</feature>
<evidence type="ECO:0000256" key="4">
    <source>
        <dbReference type="ARBA" id="ARBA00022679"/>
    </source>
</evidence>
<evidence type="ECO:0000313" key="15">
    <source>
        <dbReference type="Proteomes" id="UP000011922"/>
    </source>
</evidence>
<evidence type="ECO:0000256" key="2">
    <source>
        <dbReference type="ARBA" id="ARBA00003213"/>
    </source>
</evidence>
<comment type="caution">
    <text evidence="14">The sequence shown here is derived from an EMBL/GenBank/DDBJ whole genome shotgun (WGS) entry which is preliminary data.</text>
</comment>
<comment type="cofactor">
    <cofactor evidence="1 10">
        <name>Mg(2+)</name>
        <dbReference type="ChEBI" id="CHEBI:18420"/>
    </cofactor>
</comment>
<dbReference type="GO" id="GO:0006400">
    <property type="term" value="P:tRNA modification"/>
    <property type="evidence" value="ECO:0007669"/>
    <property type="project" value="TreeGrafter"/>
</dbReference>
<sequence>MTLLKVLCILGPTGAGKTDASVALAEGLHGGVVNFDSRQVYRYLPIVTAQPSHEERRAVPHLLYGFLDPCESISAGAFIAMAEDSMAELREKGLLPILVGGTGMYLDGLLLGLAEIPLVPAEIRQSLQAECDRQGTARLHERLTAVDPRYAAKIHINDRQRITRALEVHAATGRTFSEWHDLQQTQAASPRYDALKIGVVLDMTDLEVRLALRIERMLEAGALEEMRRAYALCPDEHASGFTGIGCRELLDVILGRTSLEEAKRIWLKHTRAYAKRQMTWFRRDAGIHWFAPADYPAMLDLAQRWLHGIKD</sequence>
<dbReference type="PANTHER" id="PTHR11088">
    <property type="entry name" value="TRNA DIMETHYLALLYLTRANSFERASE"/>
    <property type="match status" value="1"/>
</dbReference>
<comment type="caution">
    <text evidence="10">Lacks conserved residue(s) required for the propagation of feature annotation.</text>
</comment>
<proteinExistence type="inferred from homology"/>
<evidence type="ECO:0000256" key="10">
    <source>
        <dbReference type="HAMAP-Rule" id="MF_00185"/>
    </source>
</evidence>
<dbReference type="InterPro" id="IPR018022">
    <property type="entry name" value="IPT"/>
</dbReference>
<dbReference type="Pfam" id="PF01715">
    <property type="entry name" value="IPPT"/>
    <property type="match status" value="1"/>
</dbReference>
<comment type="function">
    <text evidence="2 10 12">Catalyzes the transfer of a dimethylallyl group onto the adenine at position 37 in tRNAs that read codons beginning with uridine, leading to the formation of N6-(dimethylallyl)adenosine (i(6)A).</text>
</comment>
<dbReference type="Proteomes" id="UP000011922">
    <property type="component" value="Unassembled WGS sequence"/>
</dbReference>
<evidence type="ECO:0000256" key="8">
    <source>
        <dbReference type="ARBA" id="ARBA00022842"/>
    </source>
</evidence>
<dbReference type="RefSeq" id="WP_005983731.1">
    <property type="nucleotide sequence ID" value="NZ_AOSV01000003.1"/>
</dbReference>
<dbReference type="GO" id="GO:0005524">
    <property type="term" value="F:ATP binding"/>
    <property type="evidence" value="ECO:0007669"/>
    <property type="project" value="UniProtKB-UniRule"/>
</dbReference>
<feature type="binding site" evidence="10">
    <location>
        <begin position="11"/>
        <end position="18"/>
    </location>
    <ligand>
        <name>ATP</name>
        <dbReference type="ChEBI" id="CHEBI:30616"/>
    </ligand>
</feature>
<keyword evidence="6 10" id="KW-0547">Nucleotide-binding</keyword>
<evidence type="ECO:0000256" key="13">
    <source>
        <dbReference type="RuleBase" id="RU003785"/>
    </source>
</evidence>
<feature type="site" description="Interaction with substrate tRNA" evidence="10">
    <location>
        <position position="124"/>
    </location>
</feature>
<evidence type="ECO:0000256" key="11">
    <source>
        <dbReference type="RuleBase" id="RU003783"/>
    </source>
</evidence>
<comment type="catalytic activity">
    <reaction evidence="9 10 11">
        <text>adenosine(37) in tRNA + dimethylallyl diphosphate = N(6)-dimethylallyladenosine(37) in tRNA + diphosphate</text>
        <dbReference type="Rhea" id="RHEA:26482"/>
        <dbReference type="Rhea" id="RHEA-COMP:10162"/>
        <dbReference type="Rhea" id="RHEA-COMP:10375"/>
        <dbReference type="ChEBI" id="CHEBI:33019"/>
        <dbReference type="ChEBI" id="CHEBI:57623"/>
        <dbReference type="ChEBI" id="CHEBI:74411"/>
        <dbReference type="ChEBI" id="CHEBI:74415"/>
        <dbReference type="EC" id="2.5.1.75"/>
    </reaction>
</comment>